<dbReference type="AlphaFoldDB" id="A0A101HIE2"/>
<dbReference type="Proteomes" id="UP000053860">
    <property type="component" value="Unassembled WGS sequence"/>
</dbReference>
<accession>A0A101HIE2</accession>
<gene>
    <name evidence="1" type="ORF">XD92_0971</name>
</gene>
<protein>
    <submittedName>
        <fullName evidence="1">Uncharacterized protein</fullName>
    </submittedName>
</protein>
<comment type="caution">
    <text evidence="1">The sequence shown here is derived from an EMBL/GenBank/DDBJ whole genome shotgun (WGS) entry which is preliminary data.</text>
</comment>
<feature type="non-terminal residue" evidence="1">
    <location>
        <position position="1"/>
    </location>
</feature>
<proteinExistence type="predicted"/>
<dbReference type="InterPro" id="IPR024213">
    <property type="entry name" value="DUF3822"/>
</dbReference>
<dbReference type="EMBL" id="LGGN01000177">
    <property type="protein sequence ID" value="KUK76980.1"/>
    <property type="molecule type" value="Genomic_DNA"/>
</dbReference>
<dbReference type="Pfam" id="PF12864">
    <property type="entry name" value="DUF3822"/>
    <property type="match status" value="1"/>
</dbReference>
<evidence type="ECO:0000313" key="1">
    <source>
        <dbReference type="EMBL" id="KUK76980.1"/>
    </source>
</evidence>
<evidence type="ECO:0000313" key="2">
    <source>
        <dbReference type="Proteomes" id="UP000053860"/>
    </source>
</evidence>
<organism evidence="1 2">
    <name type="scientific">Proteiniphilum acetatigenes</name>
    <dbReference type="NCBI Taxonomy" id="294710"/>
    <lineage>
        <taxon>Bacteria</taxon>
        <taxon>Pseudomonadati</taxon>
        <taxon>Bacteroidota</taxon>
        <taxon>Bacteroidia</taxon>
        <taxon>Bacteroidales</taxon>
        <taxon>Dysgonomonadaceae</taxon>
        <taxon>Proteiniphilum</taxon>
    </lineage>
</organism>
<reference evidence="2" key="1">
    <citation type="journal article" date="2015" name="MBio">
        <title>Genome-Resolved Metagenomic Analysis Reveals Roles for Candidate Phyla and Other Microbial Community Members in Biogeochemical Transformations in Oil Reservoirs.</title>
        <authorList>
            <person name="Hu P."/>
            <person name="Tom L."/>
            <person name="Singh A."/>
            <person name="Thomas B.C."/>
            <person name="Baker B.J."/>
            <person name="Piceno Y.M."/>
            <person name="Andersen G.L."/>
            <person name="Banfield J.F."/>
        </authorList>
    </citation>
    <scope>NUCLEOTIDE SEQUENCE [LARGE SCALE GENOMIC DNA]</scope>
</reference>
<sequence>LLSANTFPAVNIHDTTFYLASVWEKLGLNQSADRLLLSGELSGQKETVEILRKLIRNVEQVEIDPPVEVKEEILLQLPTDTLATLCE</sequence>
<dbReference type="Gene3D" id="3.30.420.260">
    <property type="match status" value="1"/>
</dbReference>
<name>A0A101HIE2_9BACT</name>